<dbReference type="InterPro" id="IPR026268">
    <property type="entry name" value="RseC"/>
</dbReference>
<keyword evidence="1" id="KW-0812">Transmembrane</keyword>
<proteinExistence type="predicted"/>
<dbReference type="PANTHER" id="PTHR35867">
    <property type="entry name" value="PROTEIN RSEC"/>
    <property type="match status" value="1"/>
</dbReference>
<keyword evidence="1" id="KW-0472">Membrane</keyword>
<sequence>MIEEHAQVIALENNDVWVETQRRSACGQCAANKGCGTATLAKVLGNKRSQVRTLNPQATSVAVGDEVIIGINEQALVRGSLAVYTVPLLMLFVFGFLGQLLSTQLLMTNQDILPIVLGLSGLLLGFVWVRRFTRRIADDARYQPVLLRRVIGITLR</sequence>
<keyword evidence="1" id="KW-1133">Transmembrane helix</keyword>
<name>A0A3B1A407_9ZZZZ</name>
<protein>
    <submittedName>
        <fullName evidence="2">Sigma factor RpoE regulatory protein RseC</fullName>
    </submittedName>
</protein>
<feature type="transmembrane region" description="Helical" evidence="1">
    <location>
        <begin position="81"/>
        <end position="100"/>
    </location>
</feature>
<reference evidence="2" key="1">
    <citation type="submission" date="2018-06" db="EMBL/GenBank/DDBJ databases">
        <authorList>
            <person name="Zhirakovskaya E."/>
        </authorList>
    </citation>
    <scope>NUCLEOTIDE SEQUENCE</scope>
</reference>
<feature type="transmembrane region" description="Helical" evidence="1">
    <location>
        <begin position="112"/>
        <end position="129"/>
    </location>
</feature>
<gene>
    <name evidence="2" type="ORF">MNBD_GAMMA19-866</name>
</gene>
<dbReference type="PANTHER" id="PTHR35867:SF1">
    <property type="entry name" value="PROTEIN RSEC"/>
    <property type="match status" value="1"/>
</dbReference>
<dbReference type="EMBL" id="UOFV01000153">
    <property type="protein sequence ID" value="VAW98801.1"/>
    <property type="molecule type" value="Genomic_DNA"/>
</dbReference>
<dbReference type="PIRSF" id="PIRSF004923">
    <property type="entry name" value="RseC"/>
    <property type="match status" value="1"/>
</dbReference>
<dbReference type="InterPro" id="IPR007359">
    <property type="entry name" value="SigmaE_reg_RseC_MucC"/>
</dbReference>
<dbReference type="Pfam" id="PF04246">
    <property type="entry name" value="RseC_MucC"/>
    <property type="match status" value="1"/>
</dbReference>
<evidence type="ECO:0000256" key="1">
    <source>
        <dbReference type="SAM" id="Phobius"/>
    </source>
</evidence>
<organism evidence="2">
    <name type="scientific">hydrothermal vent metagenome</name>
    <dbReference type="NCBI Taxonomy" id="652676"/>
    <lineage>
        <taxon>unclassified sequences</taxon>
        <taxon>metagenomes</taxon>
        <taxon>ecological metagenomes</taxon>
    </lineage>
</organism>
<evidence type="ECO:0000313" key="2">
    <source>
        <dbReference type="EMBL" id="VAW98801.1"/>
    </source>
</evidence>
<dbReference type="AlphaFoldDB" id="A0A3B1A407"/>
<accession>A0A3B1A407</accession>